<proteinExistence type="predicted"/>
<keyword evidence="3" id="KW-1185">Reference proteome</keyword>
<dbReference type="EMBL" id="LR134406">
    <property type="protein sequence ID" value="VEH71177.1"/>
    <property type="molecule type" value="Genomic_DNA"/>
</dbReference>
<protein>
    <submittedName>
        <fullName evidence="2">Uncharacterized protein</fullName>
    </submittedName>
</protein>
<dbReference type="Proteomes" id="UP000273044">
    <property type="component" value="Chromosome"/>
</dbReference>
<gene>
    <name evidence="1" type="ORF">J5A53_03110</name>
    <name evidence="2" type="ORF">NCTC12967_02494</name>
</gene>
<evidence type="ECO:0000313" key="1">
    <source>
        <dbReference type="EMBL" id="QUC11703.1"/>
    </source>
</evidence>
<dbReference type="EMBL" id="CP072385">
    <property type="protein sequence ID" value="QUC11703.1"/>
    <property type="molecule type" value="Genomic_DNA"/>
</dbReference>
<dbReference type="GeneID" id="64407927"/>
<evidence type="ECO:0000313" key="3">
    <source>
        <dbReference type="Proteomes" id="UP000273044"/>
    </source>
</evidence>
<name>A0A448N186_9ACTN</name>
<organism evidence="2 3">
    <name type="scientific">Arachnia propionica</name>
    <dbReference type="NCBI Taxonomy" id="1750"/>
    <lineage>
        <taxon>Bacteria</taxon>
        <taxon>Bacillati</taxon>
        <taxon>Actinomycetota</taxon>
        <taxon>Actinomycetes</taxon>
        <taxon>Propionibacteriales</taxon>
        <taxon>Propionibacteriaceae</taxon>
        <taxon>Arachnia</taxon>
    </lineage>
</organism>
<evidence type="ECO:0000313" key="2">
    <source>
        <dbReference type="EMBL" id="VEH71177.1"/>
    </source>
</evidence>
<sequence>MHAELVADGGAGLLSEVALLGLALLLITQAARPTGNAAIGAEVADLLLADAIALADLAHRHTLLVEGDHVVLLRWRERV</sequence>
<dbReference type="RefSeq" id="WP_123824120.1">
    <property type="nucleotide sequence ID" value="NZ_CP040007.1"/>
</dbReference>
<dbReference type="Proteomes" id="UP000677180">
    <property type="component" value="Chromosome"/>
</dbReference>
<reference evidence="2 3" key="1">
    <citation type="submission" date="2018-12" db="EMBL/GenBank/DDBJ databases">
        <authorList>
            <consortium name="Pathogen Informatics"/>
        </authorList>
    </citation>
    <scope>NUCLEOTIDE SEQUENCE [LARGE SCALE GENOMIC DNA]</scope>
    <source>
        <strain evidence="2 3">NCTC12967</strain>
    </source>
</reference>
<accession>A0A448N186</accession>
<reference evidence="1" key="2">
    <citation type="submission" date="2021-03" db="EMBL/GenBank/DDBJ databases">
        <title>Human Oral Microbial Genomes.</title>
        <authorList>
            <person name="Johnston C.D."/>
            <person name="Chen T."/>
            <person name="Dewhirst F.E."/>
        </authorList>
    </citation>
    <scope>NUCLEOTIDE SEQUENCE</scope>
    <source>
        <strain evidence="1">F0714</strain>
    </source>
</reference>
<dbReference type="AlphaFoldDB" id="A0A448N186"/>